<reference evidence="3" key="1">
    <citation type="journal article" date="2018" name="Nat. Microbiol.">
        <title>Leveraging single-cell genomics to expand the fungal tree of life.</title>
        <authorList>
            <person name="Ahrendt S.R."/>
            <person name="Quandt C.A."/>
            <person name="Ciobanu D."/>
            <person name="Clum A."/>
            <person name="Salamov A."/>
            <person name="Andreopoulos B."/>
            <person name="Cheng J.F."/>
            <person name="Woyke T."/>
            <person name="Pelin A."/>
            <person name="Henrissat B."/>
            <person name="Reynolds N.K."/>
            <person name="Benny G.L."/>
            <person name="Smith M.E."/>
            <person name="James T.Y."/>
            <person name="Grigoriev I.V."/>
        </authorList>
    </citation>
    <scope>NUCLEOTIDE SEQUENCE [LARGE SCALE GENOMIC DNA]</scope>
    <source>
        <strain evidence="3">RSA 468</strain>
    </source>
</reference>
<proteinExistence type="predicted"/>
<organism evidence="2 3">
    <name type="scientific">Dimargaris cristalligena</name>
    <dbReference type="NCBI Taxonomy" id="215637"/>
    <lineage>
        <taxon>Eukaryota</taxon>
        <taxon>Fungi</taxon>
        <taxon>Fungi incertae sedis</taxon>
        <taxon>Zoopagomycota</taxon>
        <taxon>Kickxellomycotina</taxon>
        <taxon>Dimargaritomycetes</taxon>
        <taxon>Dimargaritales</taxon>
        <taxon>Dimargaritaceae</taxon>
        <taxon>Dimargaris</taxon>
    </lineage>
</organism>
<gene>
    <name evidence="2" type="ORF">BJ085DRAFT_28714</name>
</gene>
<evidence type="ECO:0000256" key="1">
    <source>
        <dbReference type="SAM" id="SignalP"/>
    </source>
</evidence>
<evidence type="ECO:0000313" key="3">
    <source>
        <dbReference type="Proteomes" id="UP000268162"/>
    </source>
</evidence>
<keyword evidence="3" id="KW-1185">Reference proteome</keyword>
<feature type="signal peptide" evidence="1">
    <location>
        <begin position="1"/>
        <end position="17"/>
    </location>
</feature>
<accession>A0A4P9ZUH3</accession>
<dbReference type="Proteomes" id="UP000268162">
    <property type="component" value="Unassembled WGS sequence"/>
</dbReference>
<keyword evidence="1" id="KW-0732">Signal</keyword>
<name>A0A4P9ZUH3_9FUNG</name>
<evidence type="ECO:0000313" key="2">
    <source>
        <dbReference type="EMBL" id="RKP36898.1"/>
    </source>
</evidence>
<feature type="chain" id="PRO_5020613765" evidence="1">
    <location>
        <begin position="18"/>
        <end position="256"/>
    </location>
</feature>
<protein>
    <submittedName>
        <fullName evidence="2">Uncharacterized protein</fullName>
    </submittedName>
</protein>
<dbReference type="OrthoDB" id="10366287at2759"/>
<dbReference type="EMBL" id="ML002577">
    <property type="protein sequence ID" value="RKP36898.1"/>
    <property type="molecule type" value="Genomic_DNA"/>
</dbReference>
<sequence>MAATLGSASSSVTVALAELFLVSGLSPPTHLHEVWSSAEEPRDSTSTCPAPLEWFCGTITVLGTQSLDPAAPPGPTQFTVRSTWSLVGIPAQFPPQLHGCCVAPDQAPLFYDIVLRSIAKPTSGQIPVWVIRNVYRRPTGDLLELHSHATEISSVVFRSTDLSTTRTPQTERTAVFGTSPVNLLQGIRFEPRRLVTRATTGSHQAPWAAVRHQSVRALIRGLWLRTRESAVDQGEFDLWLNRAVVLCLGKCQWSTG</sequence>
<dbReference type="AlphaFoldDB" id="A0A4P9ZUH3"/>